<dbReference type="GO" id="GO:0000271">
    <property type="term" value="P:polysaccharide biosynthetic process"/>
    <property type="evidence" value="ECO:0007669"/>
    <property type="project" value="TreeGrafter"/>
</dbReference>
<dbReference type="EC" id="5.1.3.13" evidence="3"/>
<evidence type="ECO:0000313" key="4">
    <source>
        <dbReference type="EMBL" id="TMI80342.1"/>
    </source>
</evidence>
<dbReference type="AlphaFoldDB" id="A0A537JAH1"/>
<dbReference type="NCBIfam" id="TIGR01221">
    <property type="entry name" value="rmlC"/>
    <property type="match status" value="1"/>
</dbReference>
<dbReference type="SUPFAM" id="SSF51182">
    <property type="entry name" value="RmlC-like cupins"/>
    <property type="match status" value="1"/>
</dbReference>
<comment type="catalytic activity">
    <reaction evidence="3">
        <text>dTDP-4-dehydro-6-deoxy-alpha-D-glucose = dTDP-4-dehydro-beta-L-rhamnose</text>
        <dbReference type="Rhea" id="RHEA:16969"/>
        <dbReference type="ChEBI" id="CHEBI:57649"/>
        <dbReference type="ChEBI" id="CHEBI:62830"/>
        <dbReference type="EC" id="5.1.3.13"/>
    </reaction>
</comment>
<dbReference type="InterPro" id="IPR000888">
    <property type="entry name" value="RmlC-like"/>
</dbReference>
<organism evidence="4 5">
    <name type="scientific">Candidatus Segetimicrobium genomatis</name>
    <dbReference type="NCBI Taxonomy" id="2569760"/>
    <lineage>
        <taxon>Bacteria</taxon>
        <taxon>Bacillati</taxon>
        <taxon>Candidatus Sysuimicrobiota</taxon>
        <taxon>Candidatus Sysuimicrobiia</taxon>
        <taxon>Candidatus Sysuimicrobiales</taxon>
        <taxon>Candidatus Segetimicrobiaceae</taxon>
        <taxon>Candidatus Segetimicrobium</taxon>
    </lineage>
</organism>
<proteinExistence type="inferred from homology"/>
<dbReference type="InterPro" id="IPR011051">
    <property type="entry name" value="RmlC_Cupin_sf"/>
</dbReference>
<evidence type="ECO:0000256" key="1">
    <source>
        <dbReference type="PIRSR" id="PIRSR600888-1"/>
    </source>
</evidence>
<dbReference type="UniPathway" id="UPA00124"/>
<comment type="function">
    <text evidence="3">Catalyzes the epimerization of the C3' and C5'positions of dTDP-6-deoxy-D-xylo-4-hexulose, forming dTDP-6-deoxy-L-lyxo-4-hexulose.</text>
</comment>
<feature type="site" description="Participates in a stacking interaction with the thymidine ring of dTDP-4-oxo-6-deoxyglucose" evidence="2">
    <location>
        <position position="139"/>
    </location>
</feature>
<comment type="subunit">
    <text evidence="3">Homodimer.</text>
</comment>
<dbReference type="Pfam" id="PF00908">
    <property type="entry name" value="dTDP_sugar_isom"/>
    <property type="match status" value="1"/>
</dbReference>
<protein>
    <recommendedName>
        <fullName evidence="3">dTDP-4-dehydrorhamnose 3,5-epimerase</fullName>
        <ecNumber evidence="3">5.1.3.13</ecNumber>
    </recommendedName>
    <alternativeName>
        <fullName evidence="3">Thymidine diphospho-4-keto-rhamnose 3,5-epimerase</fullName>
    </alternativeName>
</protein>
<dbReference type="GO" id="GO:0008830">
    <property type="term" value="F:dTDP-4-dehydrorhamnose 3,5-epimerase activity"/>
    <property type="evidence" value="ECO:0007669"/>
    <property type="project" value="UniProtKB-UniRule"/>
</dbReference>
<comment type="similarity">
    <text evidence="3">Belongs to the dTDP-4-dehydrorhamnose 3,5-epimerase family.</text>
</comment>
<reference evidence="4 5" key="1">
    <citation type="journal article" date="2019" name="Nat. Microbiol.">
        <title>Mediterranean grassland soil C-N compound turnover is dependent on rainfall and depth, and is mediated by genomically divergent microorganisms.</title>
        <authorList>
            <person name="Diamond S."/>
            <person name="Andeer P.F."/>
            <person name="Li Z."/>
            <person name="Crits-Christoph A."/>
            <person name="Burstein D."/>
            <person name="Anantharaman K."/>
            <person name="Lane K.R."/>
            <person name="Thomas B.C."/>
            <person name="Pan C."/>
            <person name="Northen T.R."/>
            <person name="Banfield J.F."/>
        </authorList>
    </citation>
    <scope>NUCLEOTIDE SEQUENCE [LARGE SCALE GENOMIC DNA]</scope>
    <source>
        <strain evidence="4">NP_6</strain>
    </source>
</reference>
<name>A0A537JAH1_9BACT</name>
<dbReference type="PANTHER" id="PTHR21047">
    <property type="entry name" value="DTDP-6-DEOXY-D-GLUCOSE-3,5 EPIMERASE"/>
    <property type="match status" value="1"/>
</dbReference>
<dbReference type="Proteomes" id="UP000318093">
    <property type="component" value="Unassembled WGS sequence"/>
</dbReference>
<dbReference type="InterPro" id="IPR014710">
    <property type="entry name" value="RmlC-like_jellyroll"/>
</dbReference>
<sequence length="189" mass="21518">MPFRFSRLEIPEVILVHAQALEDQRGFLLETYKRSEFTAAGIPDVFVKDNYSHSSRGVLRGLHFQKPPKAQGKLVTVFRGTIFDVAVDIRRGSPTYRRWVGVTLSSVDRRMLYIPAGFAHGFCAISDEADVIYKVTEEYAPELDRGILWNDPELGIAWPLHRPILSPRDAQLAPLERADNSFVYRGSRE</sequence>
<dbReference type="EMBL" id="VBAN01000266">
    <property type="protein sequence ID" value="TMI80342.1"/>
    <property type="molecule type" value="Genomic_DNA"/>
</dbReference>
<dbReference type="CDD" id="cd00438">
    <property type="entry name" value="cupin_RmlC"/>
    <property type="match status" value="1"/>
</dbReference>
<dbReference type="GO" id="GO:0005829">
    <property type="term" value="C:cytosol"/>
    <property type="evidence" value="ECO:0007669"/>
    <property type="project" value="TreeGrafter"/>
</dbReference>
<dbReference type="Gene3D" id="2.60.120.10">
    <property type="entry name" value="Jelly Rolls"/>
    <property type="match status" value="1"/>
</dbReference>
<comment type="caution">
    <text evidence="4">The sequence shown here is derived from an EMBL/GenBank/DDBJ whole genome shotgun (WGS) entry which is preliminary data.</text>
</comment>
<feature type="active site" description="Proton donor" evidence="1">
    <location>
        <position position="133"/>
    </location>
</feature>
<evidence type="ECO:0000256" key="3">
    <source>
        <dbReference type="RuleBase" id="RU364069"/>
    </source>
</evidence>
<comment type="pathway">
    <text evidence="3">Carbohydrate biosynthesis; dTDP-L-rhamnose biosynthesis.</text>
</comment>
<dbReference type="PANTHER" id="PTHR21047:SF2">
    <property type="entry name" value="THYMIDINE DIPHOSPHO-4-KETO-RHAMNOSE 3,5-EPIMERASE"/>
    <property type="match status" value="1"/>
</dbReference>
<keyword evidence="3 4" id="KW-0413">Isomerase</keyword>
<dbReference type="GO" id="GO:0019305">
    <property type="term" value="P:dTDP-rhamnose biosynthetic process"/>
    <property type="evidence" value="ECO:0007669"/>
    <property type="project" value="UniProtKB-UniRule"/>
</dbReference>
<gene>
    <name evidence="4" type="primary">rfbC</name>
    <name evidence="4" type="ORF">E6H03_08580</name>
</gene>
<evidence type="ECO:0000256" key="2">
    <source>
        <dbReference type="PIRSR" id="PIRSR600888-3"/>
    </source>
</evidence>
<accession>A0A537JAH1</accession>
<evidence type="ECO:0000313" key="5">
    <source>
        <dbReference type="Proteomes" id="UP000318093"/>
    </source>
</evidence>
<feature type="active site" description="Proton acceptor" evidence="1">
    <location>
        <position position="63"/>
    </location>
</feature>